<proteinExistence type="predicted"/>
<dbReference type="OrthoDB" id="9808281at2"/>
<dbReference type="RefSeq" id="WP_085365909.1">
    <property type="nucleotide sequence ID" value="NZ_CAUJPZ010000047.1"/>
</dbReference>
<comment type="caution">
    <text evidence="3">The sequence shown here is derived from an EMBL/GenBank/DDBJ whole genome shotgun (WGS) entry which is preliminary data.</text>
</comment>
<protein>
    <recommendedName>
        <fullName evidence="2">4'-phosphopantetheinyl transferase domain-containing protein</fullName>
    </recommendedName>
</protein>
<keyword evidence="4" id="KW-1185">Reference proteome</keyword>
<dbReference type="GO" id="GO:0000287">
    <property type="term" value="F:magnesium ion binding"/>
    <property type="evidence" value="ECO:0007669"/>
    <property type="project" value="InterPro"/>
</dbReference>
<gene>
    <name evidence="3" type="ORF">BWD09_06570</name>
</gene>
<evidence type="ECO:0000256" key="1">
    <source>
        <dbReference type="ARBA" id="ARBA00022679"/>
    </source>
</evidence>
<dbReference type="Proteomes" id="UP000193118">
    <property type="component" value="Unassembled WGS sequence"/>
</dbReference>
<keyword evidence="1" id="KW-0808">Transferase</keyword>
<name>A0A1X3DAZ2_9NEIS</name>
<dbReference type="Pfam" id="PF01648">
    <property type="entry name" value="ACPS"/>
    <property type="match status" value="1"/>
</dbReference>
<dbReference type="SUPFAM" id="SSF56214">
    <property type="entry name" value="4'-phosphopantetheinyl transferase"/>
    <property type="match status" value="1"/>
</dbReference>
<dbReference type="EMBL" id="MTBO01000013">
    <property type="protein sequence ID" value="OSI16881.1"/>
    <property type="molecule type" value="Genomic_DNA"/>
</dbReference>
<organism evidence="3 4">
    <name type="scientific">Neisseria dentiae</name>
    <dbReference type="NCBI Taxonomy" id="194197"/>
    <lineage>
        <taxon>Bacteria</taxon>
        <taxon>Pseudomonadati</taxon>
        <taxon>Pseudomonadota</taxon>
        <taxon>Betaproteobacteria</taxon>
        <taxon>Neisseriales</taxon>
        <taxon>Neisseriaceae</taxon>
        <taxon>Neisseria</taxon>
    </lineage>
</organism>
<sequence length="202" mass="21986">MDTPHLICLIADNRTAALYRPDALNEADRQRVQRHPTLATRTDWQVSRYLKQQAPLPACSLSHSKGAAALLCGCGTVKAGVDIEAIRPRDFAALAGWVATENERRILSANGWQADGFYRLWTLKEALLKAAGLAFPADMARVGLQTFSDGPTRLHVNGQHGWQGISTTVNGSWMLSCVWQGQAEIELQTLGGSACGPVERYG</sequence>
<dbReference type="GO" id="GO:0008897">
    <property type="term" value="F:holo-[acyl-carrier-protein] synthase activity"/>
    <property type="evidence" value="ECO:0007669"/>
    <property type="project" value="InterPro"/>
</dbReference>
<evidence type="ECO:0000313" key="3">
    <source>
        <dbReference type="EMBL" id="OSI16881.1"/>
    </source>
</evidence>
<evidence type="ECO:0000259" key="2">
    <source>
        <dbReference type="Pfam" id="PF01648"/>
    </source>
</evidence>
<dbReference type="GeneID" id="94580895"/>
<feature type="domain" description="4'-phosphopantetheinyl transferase" evidence="2">
    <location>
        <begin position="80"/>
        <end position="159"/>
    </location>
</feature>
<evidence type="ECO:0000313" key="4">
    <source>
        <dbReference type="Proteomes" id="UP000193118"/>
    </source>
</evidence>
<dbReference type="InterPro" id="IPR008278">
    <property type="entry name" value="4-PPantetheinyl_Trfase_dom"/>
</dbReference>
<dbReference type="STRING" id="194197.BWD09_06570"/>
<dbReference type="InterPro" id="IPR037143">
    <property type="entry name" value="4-PPantetheinyl_Trfase_dom_sf"/>
</dbReference>
<dbReference type="AlphaFoldDB" id="A0A1X3DAZ2"/>
<dbReference type="Gene3D" id="3.90.470.20">
    <property type="entry name" value="4'-phosphopantetheinyl transferase domain"/>
    <property type="match status" value="1"/>
</dbReference>
<accession>A0A1X3DAZ2</accession>
<reference evidence="4" key="1">
    <citation type="submission" date="2017-01" db="EMBL/GenBank/DDBJ databases">
        <authorList>
            <person name="Wolfgang W.J."/>
            <person name="Cole J."/>
            <person name="Wroblewski D."/>
            <person name="Mcginnis J."/>
            <person name="Musser K.A."/>
        </authorList>
    </citation>
    <scope>NUCLEOTIDE SEQUENCE [LARGE SCALE GENOMIC DNA]</scope>
    <source>
        <strain evidence="4">DSM 19151</strain>
    </source>
</reference>